<feature type="domain" description="Carrier" evidence="4">
    <location>
        <begin position="4"/>
        <end position="79"/>
    </location>
</feature>
<dbReference type="Proteomes" id="UP000277191">
    <property type="component" value="Chromosome 1"/>
</dbReference>
<keyword evidence="3" id="KW-0443">Lipid metabolism</keyword>
<dbReference type="GO" id="GO:0005737">
    <property type="term" value="C:cytoplasm"/>
    <property type="evidence" value="ECO:0007669"/>
    <property type="project" value="UniProtKB-SubCell"/>
</dbReference>
<evidence type="ECO:0000259" key="4">
    <source>
        <dbReference type="PROSITE" id="PS50075"/>
    </source>
</evidence>
<evidence type="ECO:0000256" key="3">
    <source>
        <dbReference type="HAMAP-Rule" id="MF_01217"/>
    </source>
</evidence>
<dbReference type="SUPFAM" id="SSF47336">
    <property type="entry name" value="ACP-like"/>
    <property type="match status" value="1"/>
</dbReference>
<comment type="similarity">
    <text evidence="3">Belongs to the acyl carrier protein (ACP) family.</text>
</comment>
<comment type="subcellular location">
    <subcellularLocation>
        <location evidence="3">Cytoplasm</location>
    </subcellularLocation>
</comment>
<dbReference type="Pfam" id="PF00550">
    <property type="entry name" value="PP-binding"/>
    <property type="match status" value="1"/>
</dbReference>
<keyword evidence="3" id="KW-0276">Fatty acid metabolism</keyword>
<evidence type="ECO:0000256" key="2">
    <source>
        <dbReference type="ARBA" id="ARBA00022553"/>
    </source>
</evidence>
<organism evidence="5 6">
    <name type="scientific">Burkholderia cenocepacia</name>
    <dbReference type="NCBI Taxonomy" id="95486"/>
    <lineage>
        <taxon>Bacteria</taxon>
        <taxon>Pseudomonadati</taxon>
        <taxon>Pseudomonadota</taxon>
        <taxon>Betaproteobacteria</taxon>
        <taxon>Burkholderiales</taxon>
        <taxon>Burkholderiaceae</taxon>
        <taxon>Burkholderia</taxon>
        <taxon>Burkholderia cepacia complex</taxon>
    </lineage>
</organism>
<comment type="function">
    <text evidence="3">Carrier of the growing fatty acid chain in fatty acid biosynthesis.</text>
</comment>
<evidence type="ECO:0000313" key="5">
    <source>
        <dbReference type="EMBL" id="AZQ51604.1"/>
    </source>
</evidence>
<dbReference type="EMBL" id="CP034545">
    <property type="protein sequence ID" value="AZQ51604.1"/>
    <property type="molecule type" value="Genomic_DNA"/>
</dbReference>
<sequence length="82" mass="9238">MTDAEILERIRAIFHENFAIEPEHVTPDTHLFEELDLDSIDAVDLAIKLQEMTGKRIKPEEFKSVRTVGDVVAAVHALLARA</sequence>
<dbReference type="HAMAP" id="MF_01217">
    <property type="entry name" value="Acyl_carrier"/>
    <property type="match status" value="1"/>
</dbReference>
<keyword evidence="3" id="KW-0444">Lipid biosynthesis</keyword>
<keyword evidence="3" id="KW-0275">Fatty acid biosynthesis</keyword>
<dbReference type="Gene3D" id="1.10.1200.10">
    <property type="entry name" value="ACP-like"/>
    <property type="match status" value="1"/>
</dbReference>
<comment type="pathway">
    <text evidence="3">Lipid metabolism; fatty acid biosynthesis.</text>
</comment>
<feature type="modified residue" description="O-(pantetheine 4'-phosphoryl)serine" evidence="3">
    <location>
        <position position="39"/>
    </location>
</feature>
<gene>
    <name evidence="3" type="primary">acpP</name>
    <name evidence="5" type="ORF">D5R55_11630</name>
</gene>
<keyword evidence="3" id="KW-0963">Cytoplasm</keyword>
<dbReference type="InterPro" id="IPR009081">
    <property type="entry name" value="PP-bd_ACP"/>
</dbReference>
<keyword evidence="2 3" id="KW-0597">Phosphoprotein</keyword>
<dbReference type="InterPro" id="IPR003231">
    <property type="entry name" value="ACP"/>
</dbReference>
<proteinExistence type="inferred from homology"/>
<dbReference type="NCBIfam" id="NF003757">
    <property type="entry name" value="PRK05350.1"/>
    <property type="match status" value="1"/>
</dbReference>
<dbReference type="RefSeq" id="WP_126362281.1">
    <property type="nucleotide sequence ID" value="NZ_CP034545.1"/>
</dbReference>
<dbReference type="GO" id="GO:0000036">
    <property type="term" value="F:acyl carrier activity"/>
    <property type="evidence" value="ECO:0007669"/>
    <property type="project" value="UniProtKB-UniRule"/>
</dbReference>
<accession>A0A3Q9F7M9</accession>
<comment type="PTM">
    <text evidence="3">4'-phosphopantetheine is transferred from CoA to a specific serine of apo-ACP by AcpS. This modification is essential for activity because fatty acids are bound in thioester linkage to the sulfhydryl of the prosthetic group.</text>
</comment>
<dbReference type="PROSITE" id="PS50075">
    <property type="entry name" value="CARRIER"/>
    <property type="match status" value="1"/>
</dbReference>
<dbReference type="UniPathway" id="UPA00094"/>
<dbReference type="AlphaFoldDB" id="A0A3Q9F7M9"/>
<name>A0A3Q9F7M9_9BURK</name>
<keyword evidence="1 3" id="KW-0596">Phosphopantetheine</keyword>
<reference evidence="5 6" key="1">
    <citation type="submission" date="2018-12" db="EMBL/GenBank/DDBJ databases">
        <title>Cadmium resistance mechanism in endophytic bacteria Burkholderia cenocepacia YG-3.</title>
        <authorList>
            <person name="Zhang X."/>
            <person name="Wang X."/>
            <person name="Zhu Y."/>
        </authorList>
    </citation>
    <scope>NUCLEOTIDE SEQUENCE [LARGE SCALE GENOMIC DNA]</scope>
    <source>
        <strain evidence="5 6">YG-3</strain>
    </source>
</reference>
<evidence type="ECO:0000313" key="6">
    <source>
        <dbReference type="Proteomes" id="UP000277191"/>
    </source>
</evidence>
<evidence type="ECO:0000256" key="1">
    <source>
        <dbReference type="ARBA" id="ARBA00022450"/>
    </source>
</evidence>
<protein>
    <recommendedName>
        <fullName evidence="3">Acyl carrier protein</fullName>
        <shortName evidence="3">ACP</shortName>
    </recommendedName>
</protein>
<dbReference type="InterPro" id="IPR036736">
    <property type="entry name" value="ACP-like_sf"/>
</dbReference>